<evidence type="ECO:0000256" key="13">
    <source>
        <dbReference type="PIRNR" id="PIRNR017318"/>
    </source>
</evidence>
<evidence type="ECO:0000256" key="12">
    <source>
        <dbReference type="ARBA" id="ARBA00023979"/>
    </source>
</evidence>
<dbReference type="AlphaFoldDB" id="E9ENH6"/>
<dbReference type="GO" id="GO:0005737">
    <property type="term" value="C:cytoplasm"/>
    <property type="evidence" value="ECO:0007669"/>
    <property type="project" value="UniProtKB-SubCell"/>
</dbReference>
<evidence type="ECO:0000256" key="4">
    <source>
        <dbReference type="ARBA" id="ARBA00012404"/>
    </source>
</evidence>
<dbReference type="OrthoDB" id="191918at2759"/>
<dbReference type="GO" id="GO:0006571">
    <property type="term" value="P:tyrosine biosynthetic process"/>
    <property type="evidence" value="ECO:0007669"/>
    <property type="project" value="UniProtKB-KW"/>
</dbReference>
<comment type="catalytic activity">
    <reaction evidence="12">
        <text>chorismate = prephenate</text>
        <dbReference type="Rhea" id="RHEA:13897"/>
        <dbReference type="ChEBI" id="CHEBI:29748"/>
        <dbReference type="ChEBI" id="CHEBI:29934"/>
        <dbReference type="EC" id="5.4.99.5"/>
    </reaction>
    <physiologicalReaction direction="left-to-right" evidence="12">
        <dbReference type="Rhea" id="RHEA:13898"/>
    </physiologicalReaction>
</comment>
<evidence type="ECO:0000256" key="1">
    <source>
        <dbReference type="ARBA" id="ARBA00004496"/>
    </source>
</evidence>
<proteinExistence type="predicted"/>
<dbReference type="PIRSF" id="PIRSF017318">
    <property type="entry name" value="Chor_mut_AroQ_eu"/>
    <property type="match status" value="1"/>
</dbReference>
<dbReference type="PANTHER" id="PTHR21145">
    <property type="entry name" value="CHORISMATE MUTASE"/>
    <property type="match status" value="1"/>
</dbReference>
<feature type="domain" description="Chorismate mutase" evidence="14">
    <location>
        <begin position="173"/>
        <end position="280"/>
    </location>
</feature>
<gene>
    <name evidence="15" type="ORF">MAA_01262</name>
</gene>
<name>E9ENH6_METRA</name>
<evidence type="ECO:0000313" key="15">
    <source>
        <dbReference type="EMBL" id="EFZ04188.1"/>
    </source>
</evidence>
<dbReference type="InterPro" id="IPR008238">
    <property type="entry name" value="Chorismate_mutase_AroQ_euk"/>
</dbReference>
<keyword evidence="6" id="KW-0963">Cytoplasm</keyword>
<dbReference type="NCBIfam" id="TIGR01802">
    <property type="entry name" value="CM_pl-yst"/>
    <property type="match status" value="1"/>
</dbReference>
<evidence type="ECO:0000256" key="5">
    <source>
        <dbReference type="ARBA" id="ARBA00020296"/>
    </source>
</evidence>
<keyword evidence="16" id="KW-1185">Reference proteome</keyword>
<dbReference type="Pfam" id="PF01817">
    <property type="entry name" value="CM_2"/>
    <property type="match status" value="1"/>
</dbReference>
<dbReference type="UniPathway" id="UPA00120">
    <property type="reaction ID" value="UER00203"/>
</dbReference>
<dbReference type="EC" id="5.4.99.5" evidence="4 13"/>
<comment type="subunit">
    <text evidence="3">Homodimer.</text>
</comment>
<evidence type="ECO:0000259" key="14">
    <source>
        <dbReference type="Pfam" id="PF01817"/>
    </source>
</evidence>
<evidence type="ECO:0000256" key="3">
    <source>
        <dbReference type="ARBA" id="ARBA00011738"/>
    </source>
</evidence>
<evidence type="ECO:0000256" key="10">
    <source>
        <dbReference type="ARBA" id="ARBA00023222"/>
    </source>
</evidence>
<dbReference type="PANTHER" id="PTHR21145:SF12">
    <property type="entry name" value="CHORISMATE MUTASE"/>
    <property type="match status" value="1"/>
</dbReference>
<dbReference type="RefSeq" id="XP_007817451.1">
    <property type="nucleotide sequence ID" value="XM_007819260.1"/>
</dbReference>
<dbReference type="InterPro" id="IPR037039">
    <property type="entry name" value="CM_AroQ_sf_eucaryotic"/>
</dbReference>
<dbReference type="FunFam" id="1.10.590.10:FF:000002">
    <property type="entry name" value="Chorismate mutase"/>
    <property type="match status" value="1"/>
</dbReference>
<comment type="subcellular location">
    <subcellularLocation>
        <location evidence="1">Cytoplasm</location>
    </subcellularLocation>
</comment>
<dbReference type="Gene3D" id="1.10.590.10">
    <property type="entry name" value="Chorismate mutase, AroQ class superfamily, eukaryotic"/>
    <property type="match status" value="2"/>
</dbReference>
<reference evidence="15 16" key="1">
    <citation type="journal article" date="2011" name="PLoS Genet.">
        <title>Genome sequencing and comparative transcriptomics of the model entomopathogenic fungi Metarhizium anisopliae and M. acridum.</title>
        <authorList>
            <person name="Gao Q."/>
            <person name="Jin K."/>
            <person name="Ying S.H."/>
            <person name="Zhang Y."/>
            <person name="Xiao G."/>
            <person name="Shang Y."/>
            <person name="Duan Z."/>
            <person name="Hu X."/>
            <person name="Xie X.Q."/>
            <person name="Zhou G."/>
            <person name="Peng G."/>
            <person name="Luo Z."/>
            <person name="Huang W."/>
            <person name="Wang B."/>
            <person name="Fang W."/>
            <person name="Wang S."/>
            <person name="Zhong Y."/>
            <person name="Ma L.J."/>
            <person name="St Leger R.J."/>
            <person name="Zhao G.P."/>
            <person name="Pei Y."/>
            <person name="Feng M.G."/>
            <person name="Xia Y."/>
            <person name="Wang C."/>
        </authorList>
    </citation>
    <scope>NUCLEOTIDE SEQUENCE [LARGE SCALE GENOMIC DNA]</scope>
    <source>
        <strain evidence="16">ARSEF 23 / ATCC MYA-3075</strain>
    </source>
</reference>
<dbReference type="Proteomes" id="UP000002498">
    <property type="component" value="Unassembled WGS sequence"/>
</dbReference>
<sequence length="292" mass="33438">MDSAVDMNDASKVLDLSRIRFQLIRLEDTITFHLIERVQFALNKVHICQHLLSTLLNAKADQSLHPPPFQTIYTPGAIKIPNSNLSFFDWYFSEQEKLQSLIRRYESPDEYPFFPDAVQTPILKPLNYPKILHPNDVNVNDKIKKFYIEKFLPAVCPDFGRRDRGESQENYGSAATSDFACLQALSRRIHFGKFVAESKYRSDPETYKKLILANDRAGIAESITNKAVEKSVLARLRLKALTYGKDPSVSDDSDEHGKIDVDAVVAMYEDFVIPLTKEVEVEYLMQRLEGKD</sequence>
<evidence type="ECO:0000256" key="11">
    <source>
        <dbReference type="ARBA" id="ARBA00023235"/>
    </source>
</evidence>
<dbReference type="KEGG" id="maj:MAA_01262"/>
<keyword evidence="11 13" id="KW-0413">Isomerase</keyword>
<dbReference type="GO" id="GO:0004106">
    <property type="term" value="F:chorismate mutase activity"/>
    <property type="evidence" value="ECO:0007669"/>
    <property type="project" value="UniProtKB-UniRule"/>
</dbReference>
<dbReference type="GO" id="GO:0009094">
    <property type="term" value="P:L-phenylalanine biosynthetic process"/>
    <property type="evidence" value="ECO:0007669"/>
    <property type="project" value="UniProtKB-KW"/>
</dbReference>
<accession>E9ENH6</accession>
<comment type="caution">
    <text evidence="15">The sequence shown here is derived from an EMBL/GenBank/DDBJ whole genome shotgun (WGS) entry which is preliminary data.</text>
</comment>
<keyword evidence="8 13" id="KW-0028">Amino-acid biosynthesis</keyword>
<evidence type="ECO:0000256" key="8">
    <source>
        <dbReference type="ARBA" id="ARBA00022605"/>
    </source>
</evidence>
<evidence type="ECO:0000256" key="6">
    <source>
        <dbReference type="ARBA" id="ARBA00022490"/>
    </source>
</evidence>
<keyword evidence="9 13" id="KW-0057">Aromatic amino acid biosynthesis</keyword>
<dbReference type="EMBL" id="ADNJ02000008">
    <property type="protein sequence ID" value="EFZ04188.1"/>
    <property type="molecule type" value="Genomic_DNA"/>
</dbReference>
<dbReference type="GO" id="GO:0046417">
    <property type="term" value="P:chorismate metabolic process"/>
    <property type="evidence" value="ECO:0007669"/>
    <property type="project" value="InterPro"/>
</dbReference>
<evidence type="ECO:0000313" key="16">
    <source>
        <dbReference type="Proteomes" id="UP000002498"/>
    </source>
</evidence>
<dbReference type="InterPro" id="IPR036263">
    <property type="entry name" value="Chorismate_II_sf"/>
</dbReference>
<dbReference type="GeneID" id="19255548"/>
<evidence type="ECO:0000256" key="9">
    <source>
        <dbReference type="ARBA" id="ARBA00023141"/>
    </source>
</evidence>
<protein>
    <recommendedName>
        <fullName evidence="5 13">Chorismate mutase</fullName>
        <ecNumber evidence="4 13">5.4.99.5</ecNumber>
    </recommendedName>
</protein>
<dbReference type="HOGENOM" id="CLU_057757_0_0_1"/>
<evidence type="ECO:0000256" key="2">
    <source>
        <dbReference type="ARBA" id="ARBA00004817"/>
    </source>
</evidence>
<evidence type="ECO:0000256" key="7">
    <source>
        <dbReference type="ARBA" id="ARBA00022498"/>
    </source>
</evidence>
<dbReference type="PROSITE" id="PS51169">
    <property type="entry name" value="CHORISMATE_MUT_3"/>
    <property type="match status" value="1"/>
</dbReference>
<reference evidence="15 16" key="2">
    <citation type="journal article" date="2014" name="Proc. Natl. Acad. Sci. U.S.A.">
        <title>Trajectory and genomic determinants of fungal-pathogen speciation and host adaptation.</title>
        <authorList>
            <person name="Hu X."/>
            <person name="Xiao G."/>
            <person name="Zheng P."/>
            <person name="Shang Y."/>
            <person name="Su Y."/>
            <person name="Zhang X."/>
            <person name="Liu X."/>
            <person name="Zhan S."/>
            <person name="St Leger R.J."/>
            <person name="Wang C."/>
        </authorList>
    </citation>
    <scope>GENOME REANNOTATION</scope>
    <source>
        <strain evidence="16">ARSEF 23 / ATCC MYA-3075</strain>
    </source>
</reference>
<comment type="pathway">
    <text evidence="2">Metabolic intermediate biosynthesis; prephenate biosynthesis; prephenate from chorismate: step 1/1.</text>
</comment>
<keyword evidence="10" id="KW-0584">Phenylalanine biosynthesis</keyword>
<organism evidence="15 16">
    <name type="scientific">Metarhizium robertsii (strain ARSEF 23 / ATCC MYA-3075)</name>
    <name type="common">Metarhizium anisopliae (strain ARSEF 23)</name>
    <dbReference type="NCBI Taxonomy" id="655844"/>
    <lineage>
        <taxon>Eukaryota</taxon>
        <taxon>Fungi</taxon>
        <taxon>Dikarya</taxon>
        <taxon>Ascomycota</taxon>
        <taxon>Pezizomycotina</taxon>
        <taxon>Sordariomycetes</taxon>
        <taxon>Hypocreomycetidae</taxon>
        <taxon>Hypocreales</taxon>
        <taxon>Clavicipitaceae</taxon>
        <taxon>Metarhizium</taxon>
    </lineage>
</organism>
<keyword evidence="7" id="KW-0827">Tyrosine biosynthesis</keyword>
<dbReference type="SUPFAM" id="SSF48600">
    <property type="entry name" value="Chorismate mutase II"/>
    <property type="match status" value="1"/>
</dbReference>
<dbReference type="InterPro" id="IPR002701">
    <property type="entry name" value="CM_II_prokaryot"/>
</dbReference>